<gene>
    <name evidence="1" type="ORF">QAD02_004435</name>
</gene>
<evidence type="ECO:0000313" key="1">
    <source>
        <dbReference type="EMBL" id="KAJ8673173.1"/>
    </source>
</evidence>
<dbReference type="EMBL" id="CM056743">
    <property type="protein sequence ID" value="KAJ8673173.1"/>
    <property type="molecule type" value="Genomic_DNA"/>
</dbReference>
<proteinExistence type="predicted"/>
<evidence type="ECO:0000313" key="2">
    <source>
        <dbReference type="Proteomes" id="UP001239111"/>
    </source>
</evidence>
<comment type="caution">
    <text evidence="1">The sequence shown here is derived from an EMBL/GenBank/DDBJ whole genome shotgun (WGS) entry which is preliminary data.</text>
</comment>
<keyword evidence="2" id="KW-1185">Reference proteome</keyword>
<organism evidence="1 2">
    <name type="scientific">Eretmocerus hayati</name>
    <dbReference type="NCBI Taxonomy" id="131215"/>
    <lineage>
        <taxon>Eukaryota</taxon>
        <taxon>Metazoa</taxon>
        <taxon>Ecdysozoa</taxon>
        <taxon>Arthropoda</taxon>
        <taxon>Hexapoda</taxon>
        <taxon>Insecta</taxon>
        <taxon>Pterygota</taxon>
        <taxon>Neoptera</taxon>
        <taxon>Endopterygota</taxon>
        <taxon>Hymenoptera</taxon>
        <taxon>Apocrita</taxon>
        <taxon>Proctotrupomorpha</taxon>
        <taxon>Chalcidoidea</taxon>
        <taxon>Aphelinidae</taxon>
        <taxon>Aphelininae</taxon>
        <taxon>Eretmocerus</taxon>
    </lineage>
</organism>
<accession>A0ACC2NQU0</accession>
<reference evidence="1" key="1">
    <citation type="submission" date="2023-04" db="EMBL/GenBank/DDBJ databases">
        <title>A chromosome-level genome assembly of the parasitoid wasp Eretmocerus hayati.</title>
        <authorList>
            <person name="Zhong Y."/>
            <person name="Liu S."/>
            <person name="Liu Y."/>
        </authorList>
    </citation>
    <scope>NUCLEOTIDE SEQUENCE</scope>
    <source>
        <strain evidence="1">ZJU_SS_LIU_2023</strain>
    </source>
</reference>
<protein>
    <submittedName>
        <fullName evidence="1">Uncharacterized protein</fullName>
    </submittedName>
</protein>
<name>A0ACC2NQU0_9HYME</name>
<dbReference type="Proteomes" id="UP001239111">
    <property type="component" value="Chromosome 3"/>
</dbReference>
<sequence>MPRFGTITSRKVYIKWEIENFKDECSTYHNPRNYIDSPIYYLSSSNSCFLRLYLDGTEGHESFLSFYFIAYKGEFNATVSYYILDPANEKSFIKEMRRRTYVAGRSGCGHSRYVKREKLFADETLLPEGRLTIGCEITIDPEMIEDMQVQTHCSPKTSLIISQKMGQYEELFLNPIFSDVKFIVEGQEISVHKSIIAVNCSVFRVMFESQMKELDEDIVRIDDIPYQAMYELLRFIYTGKVENLDALATDILIAAGKYLMEDLKVLCENHLAERLSLENIVEMTNLSSQYNASHLKRKCINYITQHSAKITKSPLFDISKLDADTVRKIFQEMAEYKEKGTNK</sequence>